<evidence type="ECO:0000313" key="6">
    <source>
        <dbReference type="EMBL" id="GMM33168.1"/>
    </source>
</evidence>
<evidence type="ECO:0000256" key="2">
    <source>
        <dbReference type="ARBA" id="ARBA00022792"/>
    </source>
</evidence>
<evidence type="ECO:0000256" key="1">
    <source>
        <dbReference type="ARBA" id="ARBA00004273"/>
    </source>
</evidence>
<reference evidence="6 7" key="1">
    <citation type="journal article" date="2023" name="Elife">
        <title>Identification of key yeast species and microbe-microbe interactions impacting larval growth of Drosophila in the wild.</title>
        <authorList>
            <person name="Mure A."/>
            <person name="Sugiura Y."/>
            <person name="Maeda R."/>
            <person name="Honda K."/>
            <person name="Sakurai N."/>
            <person name="Takahashi Y."/>
            <person name="Watada M."/>
            <person name="Katoh T."/>
            <person name="Gotoh A."/>
            <person name="Gotoh Y."/>
            <person name="Taniguchi I."/>
            <person name="Nakamura K."/>
            <person name="Hayashi T."/>
            <person name="Katayama T."/>
            <person name="Uemura T."/>
            <person name="Hattori Y."/>
        </authorList>
    </citation>
    <scope>NUCLEOTIDE SEQUENCE [LARGE SCALE GENOMIC DNA]</scope>
    <source>
        <strain evidence="6 7">SC-9</strain>
    </source>
</reference>
<dbReference type="Pfam" id="PF02238">
    <property type="entry name" value="COX7a"/>
    <property type="match status" value="1"/>
</dbReference>
<dbReference type="Proteomes" id="UP001360560">
    <property type="component" value="Unassembled WGS sequence"/>
</dbReference>
<keyword evidence="4 5" id="KW-0472">Membrane</keyword>
<proteinExistence type="predicted"/>
<dbReference type="RefSeq" id="XP_064850168.1">
    <property type="nucleotide sequence ID" value="XM_064994096.1"/>
</dbReference>
<dbReference type="GeneID" id="90071147"/>
<accession>A0AAV5QEA0</accession>
<protein>
    <submittedName>
        <fullName evidence="6">Cytochrome c oxidase subunit VII</fullName>
    </submittedName>
</protein>
<dbReference type="EMBL" id="BTFZ01000001">
    <property type="protein sequence ID" value="GMM33168.1"/>
    <property type="molecule type" value="Genomic_DNA"/>
</dbReference>
<name>A0AAV5QEA0_9ASCO</name>
<organism evidence="6 7">
    <name type="scientific">Saccharomycopsis crataegensis</name>
    <dbReference type="NCBI Taxonomy" id="43959"/>
    <lineage>
        <taxon>Eukaryota</taxon>
        <taxon>Fungi</taxon>
        <taxon>Dikarya</taxon>
        <taxon>Ascomycota</taxon>
        <taxon>Saccharomycotina</taxon>
        <taxon>Saccharomycetes</taxon>
        <taxon>Saccharomycopsidaceae</taxon>
        <taxon>Saccharomycopsis</taxon>
    </lineage>
</organism>
<evidence type="ECO:0000256" key="5">
    <source>
        <dbReference type="SAM" id="Phobius"/>
    </source>
</evidence>
<sequence>MAARNRIIEYQRLYQNSTKPLWTRHPRSAMYLYPFYGLFAVSMVVPLVYTGRAILGIKDPKK</sequence>
<evidence type="ECO:0000313" key="7">
    <source>
        <dbReference type="Proteomes" id="UP001360560"/>
    </source>
</evidence>
<keyword evidence="7" id="KW-1185">Reference proteome</keyword>
<keyword evidence="2" id="KW-0999">Mitochondrion inner membrane</keyword>
<comment type="subcellular location">
    <subcellularLocation>
        <location evidence="1">Mitochondrion inner membrane</location>
    </subcellularLocation>
</comment>
<dbReference type="AlphaFoldDB" id="A0AAV5QEA0"/>
<keyword evidence="5" id="KW-1133">Transmembrane helix</keyword>
<dbReference type="InterPro" id="IPR039297">
    <property type="entry name" value="COX7a"/>
</dbReference>
<comment type="caution">
    <text evidence="6">The sequence shown here is derived from an EMBL/GenBank/DDBJ whole genome shotgun (WGS) entry which is preliminary data.</text>
</comment>
<dbReference type="GO" id="GO:0005743">
    <property type="term" value="C:mitochondrial inner membrane"/>
    <property type="evidence" value="ECO:0007669"/>
    <property type="project" value="UniProtKB-SubCell"/>
</dbReference>
<keyword evidence="3" id="KW-0496">Mitochondrion</keyword>
<feature type="transmembrane region" description="Helical" evidence="5">
    <location>
        <begin position="31"/>
        <end position="55"/>
    </location>
</feature>
<evidence type="ECO:0000256" key="3">
    <source>
        <dbReference type="ARBA" id="ARBA00023128"/>
    </source>
</evidence>
<keyword evidence="5" id="KW-0812">Transmembrane</keyword>
<evidence type="ECO:0000256" key="4">
    <source>
        <dbReference type="ARBA" id="ARBA00023136"/>
    </source>
</evidence>
<gene>
    <name evidence="6" type="ORF">DASC09_004930</name>
</gene>